<dbReference type="SUPFAM" id="SSF47598">
    <property type="entry name" value="Ribbon-helix-helix"/>
    <property type="match status" value="1"/>
</dbReference>
<sequence length="93" mass="10600">MSNADTSGSSDPDKTNINVRLTESFLGDIDATWREEGFNSRSEFIRHVLRDAVKHPGLSREAWKDIVATEHQRRTGSPETLTREDVLDRDDDE</sequence>
<dbReference type="CDD" id="cd22231">
    <property type="entry name" value="RHH_NikR_HicB-like"/>
    <property type="match status" value="1"/>
</dbReference>
<evidence type="ECO:0000313" key="3">
    <source>
        <dbReference type="Proteomes" id="UP000244727"/>
    </source>
</evidence>
<feature type="region of interest" description="Disordered" evidence="1">
    <location>
        <begin position="69"/>
        <end position="93"/>
    </location>
</feature>
<accession>A0A2R4X054</accession>
<dbReference type="GeneID" id="36511878"/>
<proteinExistence type="predicted"/>
<evidence type="ECO:0000313" key="2">
    <source>
        <dbReference type="EMBL" id="AWB27141.1"/>
    </source>
</evidence>
<reference evidence="2 3" key="1">
    <citation type="submission" date="2018-04" db="EMBL/GenBank/DDBJ databases">
        <title>Halococcoides cellulosivorans gen. nov., sp. nov., an extremely halophilic cellulose-utilizing haloarchaeon from hypersaline lakes.</title>
        <authorList>
            <person name="Sorokin D.Y."/>
            <person name="Toshchakov S.V."/>
            <person name="Samarov N.I."/>
            <person name="Korzhenkov A."/>
            <person name="Kublanov I.V."/>
        </authorList>
    </citation>
    <scope>NUCLEOTIDE SEQUENCE [LARGE SCALE GENOMIC DNA]</scope>
    <source>
        <strain evidence="2 3">HArcel1</strain>
    </source>
</reference>
<keyword evidence="3" id="KW-1185">Reference proteome</keyword>
<organism evidence="2 3">
    <name type="scientific">Halococcoides cellulosivorans</name>
    <dbReference type="NCBI Taxonomy" id="1679096"/>
    <lineage>
        <taxon>Archaea</taxon>
        <taxon>Methanobacteriati</taxon>
        <taxon>Methanobacteriota</taxon>
        <taxon>Stenosarchaea group</taxon>
        <taxon>Halobacteria</taxon>
        <taxon>Halobacteriales</taxon>
        <taxon>Haloarculaceae</taxon>
        <taxon>Halococcoides</taxon>
    </lineage>
</organism>
<dbReference type="InterPro" id="IPR013321">
    <property type="entry name" value="Arc_rbn_hlx_hlx"/>
</dbReference>
<dbReference type="Gene3D" id="1.10.1220.10">
    <property type="entry name" value="Met repressor-like"/>
    <property type="match status" value="1"/>
</dbReference>
<dbReference type="AlphaFoldDB" id="A0A2R4X054"/>
<dbReference type="RefSeq" id="WP_108381510.1">
    <property type="nucleotide sequence ID" value="NZ_CP028858.1"/>
</dbReference>
<gene>
    <name evidence="2" type="ORF">HARCEL1_05185</name>
</gene>
<dbReference type="EMBL" id="CP028858">
    <property type="protein sequence ID" value="AWB27141.1"/>
    <property type="molecule type" value="Genomic_DNA"/>
</dbReference>
<dbReference type="GO" id="GO:0006355">
    <property type="term" value="P:regulation of DNA-templated transcription"/>
    <property type="evidence" value="ECO:0007669"/>
    <property type="project" value="InterPro"/>
</dbReference>
<dbReference type="KEGG" id="harc:HARCEL1_05185"/>
<protein>
    <submittedName>
        <fullName evidence="2">CopG family transcriptional regulator</fullName>
    </submittedName>
</protein>
<evidence type="ECO:0000256" key="1">
    <source>
        <dbReference type="SAM" id="MobiDB-lite"/>
    </source>
</evidence>
<dbReference type="Proteomes" id="UP000244727">
    <property type="component" value="Chromosome"/>
</dbReference>
<dbReference type="InterPro" id="IPR010985">
    <property type="entry name" value="Ribbon_hlx_hlx"/>
</dbReference>
<name>A0A2R4X054_9EURY</name>